<feature type="transmembrane region" description="Helical" evidence="2">
    <location>
        <begin position="278"/>
        <end position="298"/>
    </location>
</feature>
<evidence type="ECO:0000313" key="4">
    <source>
        <dbReference type="Proteomes" id="UP001054857"/>
    </source>
</evidence>
<sequence>MASNGGLQWCGGLANVGWLGPLMSPCSFESVSSAILLAIALVSLLAQAHRLAVIQHLRAQGRLRKAVSGLNGSFIAASLFICGTHLLHFTVGVVALRSFPYHVTYHAFLAIVWALISVLAIYTGRLLVSVDFRAVTLPATLVYAISLYSFYRLYFDPHAMPLPYIKAAIWTAMLQTVVASLASWLGFRRAAQCPPAPAMQAALGLPGAYQQLPAGAEEGAGGAAAGAASKPSGSGGGAAGGESGPDGEDGDGRSWISLFSDACAYVWPESRGLQLRTLGCLVLLVAMRVINLAVPILYKRVVD</sequence>
<keyword evidence="2" id="KW-1133">Transmembrane helix</keyword>
<feature type="non-terminal residue" evidence="3">
    <location>
        <position position="1"/>
    </location>
</feature>
<evidence type="ECO:0000313" key="3">
    <source>
        <dbReference type="EMBL" id="GFR40138.1"/>
    </source>
</evidence>
<feature type="transmembrane region" description="Helical" evidence="2">
    <location>
        <begin position="167"/>
        <end position="187"/>
    </location>
</feature>
<dbReference type="AlphaFoldDB" id="A0AAD3DEI1"/>
<accession>A0AAD3DEI1</accession>
<proteinExistence type="predicted"/>
<feature type="compositionally biased region" description="Gly residues" evidence="1">
    <location>
        <begin position="233"/>
        <end position="244"/>
    </location>
</feature>
<feature type="transmembrane region" description="Helical" evidence="2">
    <location>
        <begin position="74"/>
        <end position="97"/>
    </location>
</feature>
<reference evidence="3 4" key="1">
    <citation type="journal article" date="2021" name="Sci. Rep.">
        <title>Genome sequencing of the multicellular alga Astrephomene provides insights into convergent evolution of germ-soma differentiation.</title>
        <authorList>
            <person name="Yamashita S."/>
            <person name="Yamamoto K."/>
            <person name="Matsuzaki R."/>
            <person name="Suzuki S."/>
            <person name="Yamaguchi H."/>
            <person name="Hirooka S."/>
            <person name="Minakuchi Y."/>
            <person name="Miyagishima S."/>
            <person name="Kawachi M."/>
            <person name="Toyoda A."/>
            <person name="Nozaki H."/>
        </authorList>
    </citation>
    <scope>NUCLEOTIDE SEQUENCE [LARGE SCALE GENOMIC DNA]</scope>
    <source>
        <strain evidence="3 4">NIES-4017</strain>
    </source>
</reference>
<evidence type="ECO:0000256" key="2">
    <source>
        <dbReference type="SAM" id="Phobius"/>
    </source>
</evidence>
<comment type="caution">
    <text evidence="3">The sequence shown here is derived from an EMBL/GenBank/DDBJ whole genome shotgun (WGS) entry which is preliminary data.</text>
</comment>
<feature type="transmembrane region" description="Helical" evidence="2">
    <location>
        <begin position="103"/>
        <end position="122"/>
    </location>
</feature>
<keyword evidence="2" id="KW-0472">Membrane</keyword>
<evidence type="ECO:0000256" key="1">
    <source>
        <dbReference type="SAM" id="MobiDB-lite"/>
    </source>
</evidence>
<feature type="transmembrane region" description="Helical" evidence="2">
    <location>
        <begin position="134"/>
        <end position="155"/>
    </location>
</feature>
<organism evidence="3 4">
    <name type="scientific">Astrephomene gubernaculifera</name>
    <dbReference type="NCBI Taxonomy" id="47775"/>
    <lineage>
        <taxon>Eukaryota</taxon>
        <taxon>Viridiplantae</taxon>
        <taxon>Chlorophyta</taxon>
        <taxon>core chlorophytes</taxon>
        <taxon>Chlorophyceae</taxon>
        <taxon>CS clade</taxon>
        <taxon>Chlamydomonadales</taxon>
        <taxon>Astrephomenaceae</taxon>
        <taxon>Astrephomene</taxon>
    </lineage>
</organism>
<feature type="transmembrane region" description="Helical" evidence="2">
    <location>
        <begin position="31"/>
        <end position="53"/>
    </location>
</feature>
<gene>
    <name evidence="3" type="ORF">Agub_g694</name>
</gene>
<dbReference type="EMBL" id="BMAR01000001">
    <property type="protein sequence ID" value="GFR40138.1"/>
    <property type="molecule type" value="Genomic_DNA"/>
</dbReference>
<feature type="region of interest" description="Disordered" evidence="1">
    <location>
        <begin position="220"/>
        <end position="251"/>
    </location>
</feature>
<protein>
    <submittedName>
        <fullName evidence="3">Uncharacterized protein</fullName>
    </submittedName>
</protein>
<keyword evidence="4" id="KW-1185">Reference proteome</keyword>
<name>A0AAD3DEI1_9CHLO</name>
<dbReference type="Proteomes" id="UP001054857">
    <property type="component" value="Unassembled WGS sequence"/>
</dbReference>
<keyword evidence="2" id="KW-0812">Transmembrane</keyword>